<name>A0A1G9MRU3_9BACT</name>
<dbReference type="EMBL" id="FNFO01000008">
    <property type="protein sequence ID" value="SDL77026.1"/>
    <property type="molecule type" value="Genomic_DNA"/>
</dbReference>
<protein>
    <submittedName>
        <fullName evidence="1">Uncharacterized protein</fullName>
    </submittedName>
</protein>
<dbReference type="AlphaFoldDB" id="A0A1G9MRU3"/>
<evidence type="ECO:0000313" key="1">
    <source>
        <dbReference type="EMBL" id="SDL77026.1"/>
    </source>
</evidence>
<dbReference type="STRING" id="1075417.SAMN05421823_10870"/>
<keyword evidence="2" id="KW-1185">Reference proteome</keyword>
<dbReference type="Proteomes" id="UP000198510">
    <property type="component" value="Unassembled WGS sequence"/>
</dbReference>
<organism evidence="1 2">
    <name type="scientific">Catalinimonas alkaloidigena</name>
    <dbReference type="NCBI Taxonomy" id="1075417"/>
    <lineage>
        <taxon>Bacteria</taxon>
        <taxon>Pseudomonadati</taxon>
        <taxon>Bacteroidota</taxon>
        <taxon>Cytophagia</taxon>
        <taxon>Cytophagales</taxon>
        <taxon>Catalimonadaceae</taxon>
        <taxon>Catalinimonas</taxon>
    </lineage>
</organism>
<reference evidence="1 2" key="1">
    <citation type="submission" date="2016-10" db="EMBL/GenBank/DDBJ databases">
        <authorList>
            <person name="de Groot N.N."/>
        </authorList>
    </citation>
    <scope>NUCLEOTIDE SEQUENCE [LARGE SCALE GENOMIC DNA]</scope>
    <source>
        <strain evidence="1 2">DSM 25186</strain>
    </source>
</reference>
<evidence type="ECO:0000313" key="2">
    <source>
        <dbReference type="Proteomes" id="UP000198510"/>
    </source>
</evidence>
<accession>A0A1G9MRU3</accession>
<sequence>MGYFSRFMTKEEAKASLHWTSCYKNGAENEPEKISETMRTMLLRRGWLTEDPAILSLLEDGIEVFRQRTAERIAREHASEIQYNLCPNC</sequence>
<gene>
    <name evidence="1" type="ORF">SAMN05421823_10870</name>
</gene>
<proteinExistence type="predicted"/>